<proteinExistence type="inferred from homology"/>
<keyword evidence="4 6" id="KW-1133">Transmembrane helix</keyword>
<dbReference type="Proteomes" id="UP000234845">
    <property type="component" value="Unassembled WGS sequence"/>
</dbReference>
<feature type="transmembrane region" description="Helical" evidence="6">
    <location>
        <begin position="194"/>
        <end position="211"/>
    </location>
</feature>
<keyword evidence="3 6" id="KW-0812">Transmembrane</keyword>
<dbReference type="InterPro" id="IPR015414">
    <property type="entry name" value="TMEM64"/>
</dbReference>
<evidence type="ECO:0000256" key="6">
    <source>
        <dbReference type="RuleBase" id="RU366058"/>
    </source>
</evidence>
<feature type="transmembrane region" description="Helical" evidence="6">
    <location>
        <begin position="40"/>
        <end position="62"/>
    </location>
</feature>
<dbReference type="OrthoDB" id="9800167at2"/>
<evidence type="ECO:0000256" key="1">
    <source>
        <dbReference type="ARBA" id="ARBA00004651"/>
    </source>
</evidence>
<reference evidence="9" key="1">
    <citation type="submission" date="2017-11" db="EMBL/GenBank/DDBJ databases">
        <title>The draft genome sequence of Chromatocurvus sp. F02.</title>
        <authorList>
            <person name="Du Z.-J."/>
            <person name="Chang Y.-Q."/>
        </authorList>
    </citation>
    <scope>NUCLEOTIDE SEQUENCE [LARGE SCALE GENOMIC DNA]</scope>
    <source>
        <strain evidence="9">F02</strain>
    </source>
</reference>
<keyword evidence="5 6" id="KW-0472">Membrane</keyword>
<evidence type="ECO:0000256" key="3">
    <source>
        <dbReference type="ARBA" id="ARBA00022692"/>
    </source>
</evidence>
<name>A0A2N5Y398_9GAMM</name>
<comment type="subcellular location">
    <subcellularLocation>
        <location evidence="1 6">Cell membrane</location>
        <topology evidence="1 6">Multi-pass membrane protein</topology>
    </subcellularLocation>
</comment>
<sequence>MGMVLSILFVLLVLGLVFLSGVDERITALLVWIEQQGPWAGILFMLLMILVTLLLVPGILFTTGAGFAFGLLEGVVYVVIGTTLGAVLAFLIARHLMGERAAQFVRSHSRLQHVSQELVPEGWKIIMLTRLVPFFPFKVSNYFFGLTGFSLRGFTLGTLAGIIPFSLHNVYLGSIAADIALLGAGESAFTPLQWALYGSGFIVVVVLVLYINRLARRALARYTDDTEPGEV</sequence>
<comment type="similarity">
    <text evidence="6">Belongs to the TVP38/TMEM64 family.</text>
</comment>
<gene>
    <name evidence="8" type="ORF">CWI75_08295</name>
</gene>
<protein>
    <recommendedName>
        <fullName evidence="6">TVP38/TMEM64 family membrane protein</fullName>
    </recommendedName>
</protein>
<evidence type="ECO:0000313" key="8">
    <source>
        <dbReference type="EMBL" id="PLW82839.1"/>
    </source>
</evidence>
<feature type="domain" description="VTT" evidence="7">
    <location>
        <begin position="56"/>
        <end position="174"/>
    </location>
</feature>
<accession>A0A2N5Y398</accession>
<evidence type="ECO:0000313" key="9">
    <source>
        <dbReference type="Proteomes" id="UP000234845"/>
    </source>
</evidence>
<dbReference type="GO" id="GO:0005886">
    <property type="term" value="C:plasma membrane"/>
    <property type="evidence" value="ECO:0007669"/>
    <property type="project" value="UniProtKB-SubCell"/>
</dbReference>
<dbReference type="PANTHER" id="PTHR12677:SF59">
    <property type="entry name" value="GOLGI APPARATUS MEMBRANE PROTEIN TVP38-RELATED"/>
    <property type="match status" value="1"/>
</dbReference>
<evidence type="ECO:0000259" key="7">
    <source>
        <dbReference type="Pfam" id="PF09335"/>
    </source>
</evidence>
<evidence type="ECO:0000256" key="4">
    <source>
        <dbReference type="ARBA" id="ARBA00022989"/>
    </source>
</evidence>
<dbReference type="AlphaFoldDB" id="A0A2N5Y398"/>
<dbReference type="PANTHER" id="PTHR12677">
    <property type="entry name" value="GOLGI APPARATUS MEMBRANE PROTEIN TVP38-RELATED"/>
    <property type="match status" value="1"/>
</dbReference>
<keyword evidence="2 6" id="KW-1003">Cell membrane</keyword>
<keyword evidence="9" id="KW-1185">Reference proteome</keyword>
<feature type="transmembrane region" description="Helical" evidence="6">
    <location>
        <begin position="74"/>
        <end position="93"/>
    </location>
</feature>
<dbReference type="Pfam" id="PF09335">
    <property type="entry name" value="VTT_dom"/>
    <property type="match status" value="1"/>
</dbReference>
<evidence type="ECO:0000256" key="2">
    <source>
        <dbReference type="ARBA" id="ARBA00022475"/>
    </source>
</evidence>
<comment type="caution">
    <text evidence="6">Lacks conserved residue(s) required for the propagation of feature annotation.</text>
</comment>
<organism evidence="8 9">
    <name type="scientific">Kineobactrum sediminis</name>
    <dbReference type="NCBI Taxonomy" id="1905677"/>
    <lineage>
        <taxon>Bacteria</taxon>
        <taxon>Pseudomonadati</taxon>
        <taxon>Pseudomonadota</taxon>
        <taxon>Gammaproteobacteria</taxon>
        <taxon>Cellvibrionales</taxon>
        <taxon>Halieaceae</taxon>
        <taxon>Kineobactrum</taxon>
    </lineage>
</organism>
<evidence type="ECO:0000256" key="5">
    <source>
        <dbReference type="ARBA" id="ARBA00023136"/>
    </source>
</evidence>
<comment type="caution">
    <text evidence="8">The sequence shown here is derived from an EMBL/GenBank/DDBJ whole genome shotgun (WGS) entry which is preliminary data.</text>
</comment>
<dbReference type="EMBL" id="PKLZ01000007">
    <property type="protein sequence ID" value="PLW82839.1"/>
    <property type="molecule type" value="Genomic_DNA"/>
</dbReference>
<dbReference type="InterPro" id="IPR032816">
    <property type="entry name" value="VTT_dom"/>
</dbReference>